<dbReference type="GeneID" id="116220860"/>
<feature type="signal peptide" evidence="5">
    <location>
        <begin position="1"/>
        <end position="16"/>
    </location>
</feature>
<keyword evidence="7" id="KW-1185">Reference proteome</keyword>
<dbReference type="GO" id="GO:0016020">
    <property type="term" value="C:membrane"/>
    <property type="evidence" value="ECO:0007669"/>
    <property type="project" value="UniProtKB-SubCell"/>
</dbReference>
<sequence length="224" mass="24525">MQAVLLLLLLAGASKGLDSTCNATQDATCYGALGGPVYLQLTRDTTGYELKLFSGDKNIFTSKSSKTVFYNEFNTPSFRQRWQFVPDNGTLIINPRERRDSATYRVEIYEESTGKRVGEHTVQLIIEAPVSDVDLSISSLANGEKRVRCSSNGDSPQYSWSLDGRPLSEADADLSPDNQTLLFSEDVTGELTCSVSNHVSSTNTSVLLLEVCSGQLVGHYFTSE</sequence>
<dbReference type="PROSITE" id="PS50835">
    <property type="entry name" value="IG_LIKE"/>
    <property type="match status" value="1"/>
</dbReference>
<dbReference type="Proteomes" id="UP000515152">
    <property type="component" value="Chromosome 6"/>
</dbReference>
<gene>
    <name evidence="8" type="primary">LOC116220860</name>
</gene>
<keyword evidence="4" id="KW-0325">Glycoprotein</keyword>
<dbReference type="OrthoDB" id="8439544at2759"/>
<proteinExistence type="predicted"/>
<accession>A0A6P8FAX9</accession>
<evidence type="ECO:0000313" key="7">
    <source>
        <dbReference type="Proteomes" id="UP000515152"/>
    </source>
</evidence>
<dbReference type="InterPro" id="IPR036179">
    <property type="entry name" value="Ig-like_dom_sf"/>
</dbReference>
<dbReference type="InterPro" id="IPR007110">
    <property type="entry name" value="Ig-like_dom"/>
</dbReference>
<feature type="domain" description="Ig-like" evidence="6">
    <location>
        <begin position="129"/>
        <end position="205"/>
    </location>
</feature>
<evidence type="ECO:0000256" key="2">
    <source>
        <dbReference type="ARBA" id="ARBA00022729"/>
    </source>
</evidence>
<dbReference type="KEGG" id="char:116220860"/>
<keyword evidence="2 5" id="KW-0732">Signal</keyword>
<feature type="chain" id="PRO_5028036928" evidence="5">
    <location>
        <begin position="17"/>
        <end position="224"/>
    </location>
</feature>
<dbReference type="InterPro" id="IPR015631">
    <property type="entry name" value="CD2/SLAM_rcpt"/>
</dbReference>
<evidence type="ECO:0000256" key="4">
    <source>
        <dbReference type="ARBA" id="ARBA00023180"/>
    </source>
</evidence>
<dbReference type="AlphaFoldDB" id="A0A6P8FAX9"/>
<dbReference type="SUPFAM" id="SSF48726">
    <property type="entry name" value="Immunoglobulin"/>
    <property type="match status" value="1"/>
</dbReference>
<comment type="subcellular location">
    <subcellularLocation>
        <location evidence="1">Membrane</location>
    </subcellularLocation>
</comment>
<dbReference type="RefSeq" id="XP_031425678.1">
    <property type="nucleotide sequence ID" value="XM_031569818.2"/>
</dbReference>
<evidence type="ECO:0000313" key="8">
    <source>
        <dbReference type="RefSeq" id="XP_031425678.1"/>
    </source>
</evidence>
<dbReference type="InterPro" id="IPR013783">
    <property type="entry name" value="Ig-like_fold"/>
</dbReference>
<name>A0A6P8FAX9_CLUHA</name>
<dbReference type="Gene3D" id="2.60.40.10">
    <property type="entry name" value="Immunoglobulins"/>
    <property type="match status" value="2"/>
</dbReference>
<evidence type="ECO:0000256" key="5">
    <source>
        <dbReference type="SAM" id="SignalP"/>
    </source>
</evidence>
<protein>
    <submittedName>
        <fullName evidence="8">Hepatocyte cell adhesion molecule-like</fullName>
    </submittedName>
</protein>
<organism evidence="7 8">
    <name type="scientific">Clupea harengus</name>
    <name type="common">Atlantic herring</name>
    <dbReference type="NCBI Taxonomy" id="7950"/>
    <lineage>
        <taxon>Eukaryota</taxon>
        <taxon>Metazoa</taxon>
        <taxon>Chordata</taxon>
        <taxon>Craniata</taxon>
        <taxon>Vertebrata</taxon>
        <taxon>Euteleostomi</taxon>
        <taxon>Actinopterygii</taxon>
        <taxon>Neopterygii</taxon>
        <taxon>Teleostei</taxon>
        <taxon>Clupei</taxon>
        <taxon>Clupeiformes</taxon>
        <taxon>Clupeoidei</taxon>
        <taxon>Clupeidae</taxon>
        <taxon>Clupea</taxon>
    </lineage>
</organism>
<evidence type="ECO:0000256" key="1">
    <source>
        <dbReference type="ARBA" id="ARBA00004370"/>
    </source>
</evidence>
<dbReference type="PANTHER" id="PTHR12080">
    <property type="entry name" value="SIGNALING LYMPHOCYTIC ACTIVATION MOLECULE"/>
    <property type="match status" value="1"/>
</dbReference>
<evidence type="ECO:0000259" key="6">
    <source>
        <dbReference type="PROSITE" id="PS50835"/>
    </source>
</evidence>
<reference evidence="8" key="1">
    <citation type="submission" date="2025-08" db="UniProtKB">
        <authorList>
            <consortium name="RefSeq"/>
        </authorList>
    </citation>
    <scope>IDENTIFICATION</scope>
</reference>
<evidence type="ECO:0000256" key="3">
    <source>
        <dbReference type="ARBA" id="ARBA00023136"/>
    </source>
</evidence>
<keyword evidence="3" id="KW-0472">Membrane</keyword>